<evidence type="ECO:0000256" key="5">
    <source>
        <dbReference type="ARBA" id="ARBA00022679"/>
    </source>
</evidence>
<evidence type="ECO:0000259" key="14">
    <source>
        <dbReference type="Pfam" id="PF17039"/>
    </source>
</evidence>
<dbReference type="RefSeq" id="XP_065670538.1">
    <property type="nucleotide sequence ID" value="XM_065814466.1"/>
</dbReference>
<keyword evidence="9 12" id="KW-0333">Golgi apparatus</keyword>
<evidence type="ECO:0000256" key="11">
    <source>
        <dbReference type="ARBA" id="ARBA00023180"/>
    </source>
</evidence>
<comment type="similarity">
    <text evidence="3 12">Belongs to the glycosyltransferase 10 family.</text>
</comment>
<evidence type="ECO:0000256" key="10">
    <source>
        <dbReference type="ARBA" id="ARBA00023136"/>
    </source>
</evidence>
<evidence type="ECO:0000256" key="3">
    <source>
        <dbReference type="ARBA" id="ARBA00008919"/>
    </source>
</evidence>
<dbReference type="Pfam" id="PF17039">
    <property type="entry name" value="Glyco_tran_10_N"/>
    <property type="match status" value="1"/>
</dbReference>
<name>A0ABM4D892_HYDVU</name>
<dbReference type="InterPro" id="IPR001503">
    <property type="entry name" value="Glyco_trans_10"/>
</dbReference>
<evidence type="ECO:0000256" key="9">
    <source>
        <dbReference type="ARBA" id="ARBA00023034"/>
    </source>
</evidence>
<keyword evidence="10" id="KW-0472">Membrane</keyword>
<evidence type="ECO:0000256" key="7">
    <source>
        <dbReference type="ARBA" id="ARBA00022968"/>
    </source>
</evidence>
<reference evidence="16" key="1">
    <citation type="submission" date="2025-08" db="UniProtKB">
        <authorList>
            <consortium name="RefSeq"/>
        </authorList>
    </citation>
    <scope>IDENTIFICATION</scope>
</reference>
<comment type="subcellular location">
    <subcellularLocation>
        <location evidence="1">Golgi apparatus membrane</location>
        <topology evidence="1">Single-pass type II membrane protein</topology>
    </subcellularLocation>
    <subcellularLocation>
        <location evidence="12">Golgi apparatus</location>
        <location evidence="12">Golgi stack membrane</location>
        <topology evidence="12">Single-pass type II membrane protein</topology>
    </subcellularLocation>
</comment>
<organism evidence="15 16">
    <name type="scientific">Hydra vulgaris</name>
    <name type="common">Hydra</name>
    <name type="synonym">Hydra attenuata</name>
    <dbReference type="NCBI Taxonomy" id="6087"/>
    <lineage>
        <taxon>Eukaryota</taxon>
        <taxon>Metazoa</taxon>
        <taxon>Cnidaria</taxon>
        <taxon>Hydrozoa</taxon>
        <taxon>Hydroidolina</taxon>
        <taxon>Anthoathecata</taxon>
        <taxon>Aplanulata</taxon>
        <taxon>Hydridae</taxon>
        <taxon>Hydra</taxon>
    </lineage>
</organism>
<dbReference type="SUPFAM" id="SSF53756">
    <property type="entry name" value="UDP-Glycosyltransferase/glycogen phosphorylase"/>
    <property type="match status" value="1"/>
</dbReference>
<gene>
    <name evidence="16" type="primary">LOC100215619</name>
</gene>
<dbReference type="GeneID" id="100215619"/>
<evidence type="ECO:0000256" key="12">
    <source>
        <dbReference type="RuleBase" id="RU003832"/>
    </source>
</evidence>
<dbReference type="PANTHER" id="PTHR48438:SF1">
    <property type="entry name" value="ALPHA-(1,3)-FUCOSYLTRANSFERASE C-RELATED"/>
    <property type="match status" value="1"/>
</dbReference>
<evidence type="ECO:0000256" key="8">
    <source>
        <dbReference type="ARBA" id="ARBA00022989"/>
    </source>
</evidence>
<dbReference type="Gene3D" id="3.40.50.11660">
    <property type="entry name" value="Glycosyl transferase family 10, C-terminal domain"/>
    <property type="match status" value="1"/>
</dbReference>
<dbReference type="Proteomes" id="UP001652625">
    <property type="component" value="Chromosome 12"/>
</dbReference>
<dbReference type="InterPro" id="IPR055270">
    <property type="entry name" value="Glyco_tran_10_C"/>
</dbReference>
<evidence type="ECO:0000259" key="13">
    <source>
        <dbReference type="Pfam" id="PF00852"/>
    </source>
</evidence>
<evidence type="ECO:0000256" key="4">
    <source>
        <dbReference type="ARBA" id="ARBA00022676"/>
    </source>
</evidence>
<dbReference type="InterPro" id="IPR038577">
    <property type="entry name" value="GT10-like_C_sf"/>
</dbReference>
<dbReference type="Pfam" id="PF00852">
    <property type="entry name" value="Glyco_transf_10"/>
    <property type="match status" value="1"/>
</dbReference>
<keyword evidence="15" id="KW-1185">Reference proteome</keyword>
<keyword evidence="7" id="KW-0735">Signal-anchor</keyword>
<keyword evidence="4 12" id="KW-0328">Glycosyltransferase</keyword>
<dbReference type="PANTHER" id="PTHR48438">
    <property type="entry name" value="ALPHA-(1,3)-FUCOSYLTRANSFERASE C-RELATED"/>
    <property type="match status" value="1"/>
</dbReference>
<keyword evidence="6 12" id="KW-0812">Transmembrane</keyword>
<evidence type="ECO:0000256" key="6">
    <source>
        <dbReference type="ARBA" id="ARBA00022692"/>
    </source>
</evidence>
<comment type="pathway">
    <text evidence="2">Protein modification; protein glycosylation.</text>
</comment>
<keyword evidence="8" id="KW-1133">Transmembrane helix</keyword>
<evidence type="ECO:0000313" key="16">
    <source>
        <dbReference type="RefSeq" id="XP_065670538.1"/>
    </source>
</evidence>
<dbReference type="InterPro" id="IPR031481">
    <property type="entry name" value="Glyco_tran_10_N"/>
</dbReference>
<keyword evidence="5 12" id="KW-0808">Transferase</keyword>
<feature type="domain" description="Fucosyltransferase N-terminal" evidence="14">
    <location>
        <begin position="61"/>
        <end position="179"/>
    </location>
</feature>
<dbReference type="EC" id="2.4.1.-" evidence="12"/>
<keyword evidence="11" id="KW-0325">Glycoprotein</keyword>
<feature type="domain" description="Fucosyltransferase C-terminal" evidence="13">
    <location>
        <begin position="203"/>
        <end position="377"/>
    </location>
</feature>
<evidence type="ECO:0000313" key="15">
    <source>
        <dbReference type="Proteomes" id="UP001652625"/>
    </source>
</evidence>
<sequence length="418" mass="49983">MKRIYRRMLYFVVVVVLVLVVWHQVSFKNDKYKKYYPNINFSSIITPHELFETSIVESKRESKIILLFTTHFYSKVWKGLDVLNGYTQRQKCKVKECVITYDKNAIKKADLVVFHGVDFTYKNFTSKHFQAMSKLRPVNQRWIFWMHETPLYYPLLDDYDNLFNWTMTFSQHSDIYHPYFSYARLTDADRENMPEDDFNYASYKQKKVVWMVSHCGMTRANYVAELQKYTDITVYGLCGADFDKMGGICSYNEKECELELRQYKFYLSFENSFCEDYVTEKYFKYGLQYGLLPIVMGAKYDDMNSIPGSYIDVSKFSSIKELGDYINYLDSDDSAYNRYFEWKKHFKVTDGIDKICMLCHALHRKNQHEKTYKQFHSFWSVQNLCNPFEKVRNSLEQQIALSKLENKKKTKSKNIDKN</sequence>
<accession>A0ABM4D892</accession>
<protein>
    <recommendedName>
        <fullName evidence="12">Fucosyltransferase</fullName>
        <ecNumber evidence="12">2.4.1.-</ecNumber>
    </recommendedName>
</protein>
<evidence type="ECO:0000256" key="2">
    <source>
        <dbReference type="ARBA" id="ARBA00004922"/>
    </source>
</evidence>
<proteinExistence type="inferred from homology"/>
<evidence type="ECO:0000256" key="1">
    <source>
        <dbReference type="ARBA" id="ARBA00004323"/>
    </source>
</evidence>